<accession>A0ABM5XTA0</accession>
<dbReference type="Pfam" id="PF00691">
    <property type="entry name" value="OmpA"/>
    <property type="match status" value="1"/>
</dbReference>
<evidence type="ECO:0000256" key="1">
    <source>
        <dbReference type="PROSITE-ProRule" id="PRU00473"/>
    </source>
</evidence>
<gene>
    <name evidence="3" type="ORF">AL538_00410</name>
</gene>
<dbReference type="Proteomes" id="UP000067422">
    <property type="component" value="Chromosome 1"/>
</dbReference>
<protein>
    <recommendedName>
        <fullName evidence="2">OmpA-like domain-containing protein</fullName>
    </recommendedName>
</protein>
<dbReference type="SUPFAM" id="SSF103088">
    <property type="entry name" value="OmpA-like"/>
    <property type="match status" value="1"/>
</dbReference>
<keyword evidence="1" id="KW-0472">Membrane</keyword>
<feature type="domain" description="OmpA-like" evidence="2">
    <location>
        <begin position="123"/>
        <end position="237"/>
    </location>
</feature>
<evidence type="ECO:0000313" key="4">
    <source>
        <dbReference type="Proteomes" id="UP000067422"/>
    </source>
</evidence>
<dbReference type="Gene3D" id="3.30.1330.60">
    <property type="entry name" value="OmpA-like domain"/>
    <property type="match status" value="1"/>
</dbReference>
<proteinExistence type="predicted"/>
<sequence length="237" mass="27056">MNLCACSSSAIRESHSILDFDWEADVYNMMYDNVEDADNLRLWVRRPPSFADGATHQLACVEVGQPGKRNQFYLANLNTYEVLSVYNCEGDYTASANIVPLNYYQRSDKEELLGVYGMSETLLDCGLYRFTFTNLFPVNKYELTEQGKVTLLKVIKRAQKLSVIHIRIYGVADSSGDYAHNQFLARARAQVVKIFLRKEGLNQVPISLRGSVENELPSAEERIAQRRFMIEMKLDAQ</sequence>
<name>A0ABM5XTA0_VIBHA</name>
<dbReference type="InterPro" id="IPR036737">
    <property type="entry name" value="OmpA-like_sf"/>
</dbReference>
<dbReference type="InterPro" id="IPR006665">
    <property type="entry name" value="OmpA-like"/>
</dbReference>
<keyword evidence="4" id="KW-1185">Reference proteome</keyword>
<dbReference type="EMBL" id="CP014038">
    <property type="protein sequence ID" value="AMF96291.2"/>
    <property type="molecule type" value="Genomic_DNA"/>
</dbReference>
<reference evidence="3" key="1">
    <citation type="submission" date="2018-01" db="EMBL/GenBank/DDBJ databases">
        <title>FDA dAtabase for Regulatory Grade micrObial Sequences (FDA-ARGOS): Supporting development and validation of Infectious Disease Dx tests.</title>
        <authorList>
            <person name="Hoffmann M."/>
            <person name="Allard M."/>
            <person name="Evans P."/>
            <person name="Brown E."/>
            <person name="Tallon L."/>
            <person name="Sadzewicz L."/>
            <person name="Sengamalay N."/>
            <person name="Ott S."/>
            <person name="Godinez A."/>
            <person name="Nagaraj S."/>
            <person name="Vyas G."/>
            <person name="Aluvathingal J."/>
            <person name="Nadendla S."/>
            <person name="Geyer C."/>
            <person name="Sichtig H."/>
        </authorList>
    </citation>
    <scope>NUCLEOTIDE SEQUENCE</scope>
    <source>
        <strain evidence="3">FDAARGOS_107</strain>
    </source>
</reference>
<dbReference type="PROSITE" id="PS51123">
    <property type="entry name" value="OMPA_2"/>
    <property type="match status" value="1"/>
</dbReference>
<evidence type="ECO:0000259" key="2">
    <source>
        <dbReference type="PROSITE" id="PS51123"/>
    </source>
</evidence>
<evidence type="ECO:0000313" key="3">
    <source>
        <dbReference type="EMBL" id="AMF96291.2"/>
    </source>
</evidence>
<organism evidence="3 4">
    <name type="scientific">Vibrio harveyi</name>
    <name type="common">Beneckea harveyi</name>
    <dbReference type="NCBI Taxonomy" id="669"/>
    <lineage>
        <taxon>Bacteria</taxon>
        <taxon>Pseudomonadati</taxon>
        <taxon>Pseudomonadota</taxon>
        <taxon>Gammaproteobacteria</taxon>
        <taxon>Vibrionales</taxon>
        <taxon>Vibrionaceae</taxon>
        <taxon>Vibrio</taxon>
    </lineage>
</organism>